<evidence type="ECO:0000313" key="2">
    <source>
        <dbReference type="EMBL" id="TCO08335.1"/>
    </source>
</evidence>
<name>A0A4R2GIV4_9BACT</name>
<evidence type="ECO:0000256" key="1">
    <source>
        <dbReference type="SAM" id="Phobius"/>
    </source>
</evidence>
<feature type="transmembrane region" description="Helical" evidence="1">
    <location>
        <begin position="36"/>
        <end position="55"/>
    </location>
</feature>
<keyword evidence="3" id="KW-1185">Reference proteome</keyword>
<accession>A0A4R2GIV4</accession>
<keyword evidence="1" id="KW-0812">Transmembrane</keyword>
<dbReference type="OrthoDB" id="9995853at2"/>
<evidence type="ECO:0000313" key="3">
    <source>
        <dbReference type="Proteomes" id="UP000295221"/>
    </source>
</evidence>
<keyword evidence="1" id="KW-1133">Transmembrane helix</keyword>
<keyword evidence="1" id="KW-0472">Membrane</keyword>
<proteinExistence type="predicted"/>
<feature type="transmembrane region" description="Helical" evidence="1">
    <location>
        <begin position="67"/>
        <end position="87"/>
    </location>
</feature>
<dbReference type="EMBL" id="SLWK01000005">
    <property type="protein sequence ID" value="TCO08335.1"/>
    <property type="molecule type" value="Genomic_DNA"/>
</dbReference>
<gene>
    <name evidence="2" type="ORF">EV194_105139</name>
</gene>
<reference evidence="2 3" key="1">
    <citation type="submission" date="2019-03" db="EMBL/GenBank/DDBJ databases">
        <title>Genomic Encyclopedia of Type Strains, Phase IV (KMG-IV): sequencing the most valuable type-strain genomes for metagenomic binning, comparative biology and taxonomic classification.</title>
        <authorList>
            <person name="Goeker M."/>
        </authorList>
    </citation>
    <scope>NUCLEOTIDE SEQUENCE [LARGE SCALE GENOMIC DNA]</scope>
    <source>
        <strain evidence="2 3">DSM 24179</strain>
    </source>
</reference>
<comment type="caution">
    <text evidence="2">The sequence shown here is derived from an EMBL/GenBank/DDBJ whole genome shotgun (WGS) entry which is preliminary data.</text>
</comment>
<organism evidence="2 3">
    <name type="scientific">Natronoflexus pectinivorans</name>
    <dbReference type="NCBI Taxonomy" id="682526"/>
    <lineage>
        <taxon>Bacteria</taxon>
        <taxon>Pseudomonadati</taxon>
        <taxon>Bacteroidota</taxon>
        <taxon>Bacteroidia</taxon>
        <taxon>Marinilabiliales</taxon>
        <taxon>Marinilabiliaceae</taxon>
        <taxon>Natronoflexus</taxon>
    </lineage>
</organism>
<protein>
    <submittedName>
        <fullName evidence="2">Uncharacterized protein</fullName>
    </submittedName>
</protein>
<dbReference type="Proteomes" id="UP000295221">
    <property type="component" value="Unassembled WGS sequence"/>
</dbReference>
<sequence length="118" mass="13158">MKEKRGSFNDRVLIILQNILAVLLLLIALLTADNLLSFAIIFMGVTIGTNIAYFSKKRGLAVSENHLKKWIVVPSVLLLLAILFIYLDLNAVWIGASIILLIIGVVFSFLVISNKYKK</sequence>
<feature type="transmembrane region" description="Helical" evidence="1">
    <location>
        <begin position="12"/>
        <end position="30"/>
    </location>
</feature>
<dbReference type="RefSeq" id="WP_132433625.1">
    <property type="nucleotide sequence ID" value="NZ_SLWK01000005.1"/>
</dbReference>
<feature type="transmembrane region" description="Helical" evidence="1">
    <location>
        <begin position="93"/>
        <end position="112"/>
    </location>
</feature>
<dbReference type="AlphaFoldDB" id="A0A4R2GIV4"/>